<dbReference type="Pfam" id="PF25150">
    <property type="entry name" value="TPR_Trm732"/>
    <property type="match status" value="1"/>
</dbReference>
<proteinExistence type="inferred from homology"/>
<dbReference type="Proteomes" id="UP001307889">
    <property type="component" value="Chromosome 17"/>
</dbReference>
<evidence type="ECO:0000259" key="5">
    <source>
        <dbReference type="Pfam" id="PF25151"/>
    </source>
</evidence>
<dbReference type="InterPro" id="IPR056842">
    <property type="entry name" value="THADA-like_TPR_C"/>
</dbReference>
<dbReference type="PANTHER" id="PTHR14387:SF0">
    <property type="entry name" value="DUF2428 DOMAIN-CONTAINING PROTEIN"/>
    <property type="match status" value="1"/>
</dbReference>
<feature type="domain" description="tRNA (32-2'-O)-methyltransferase regulator THADA-like C-terminal TPR repeats region" evidence="5">
    <location>
        <begin position="995"/>
        <end position="1162"/>
    </location>
</feature>
<dbReference type="Pfam" id="PF25151">
    <property type="entry name" value="TPR_Trm732_C"/>
    <property type="match status" value="1"/>
</dbReference>
<dbReference type="InterPro" id="IPR019442">
    <property type="entry name" value="THADA/TRM732_DUF2428"/>
</dbReference>
<dbReference type="InterPro" id="IPR051954">
    <property type="entry name" value="tRNA_methyltransferase_THADA"/>
</dbReference>
<dbReference type="PANTHER" id="PTHR14387">
    <property type="entry name" value="THADA/DEATH RECEPTOR INTERACTING PROTEIN"/>
    <property type="match status" value="1"/>
</dbReference>
<evidence type="ECO:0000313" key="6">
    <source>
        <dbReference type="EMBL" id="BET03416.1"/>
    </source>
</evidence>
<evidence type="ECO:0000256" key="1">
    <source>
        <dbReference type="ARBA" id="ARBA00010409"/>
    </source>
</evidence>
<protein>
    <submittedName>
        <fullName evidence="6">Death-receptor fusion protein (DUF2428)</fullName>
    </submittedName>
</protein>
<dbReference type="EMBL" id="AP028925">
    <property type="protein sequence ID" value="BET03416.1"/>
    <property type="molecule type" value="Genomic_DNA"/>
</dbReference>
<feature type="domain" description="DUF2428" evidence="3">
    <location>
        <begin position="758"/>
        <end position="993"/>
    </location>
</feature>
<gene>
    <name evidence="6" type="ORF">NTJ_16234</name>
</gene>
<dbReference type="SUPFAM" id="SSF48371">
    <property type="entry name" value="ARM repeat"/>
    <property type="match status" value="2"/>
</dbReference>
<feature type="domain" description="tRNA (32-2'-O)-methyltransferase regulator THADA-like TPR repeats region" evidence="4">
    <location>
        <begin position="362"/>
        <end position="585"/>
    </location>
</feature>
<keyword evidence="2" id="KW-0819">tRNA processing</keyword>
<accession>A0ABN7BGE2</accession>
<name>A0ABN7BGE2_9HEMI</name>
<reference evidence="6 7" key="1">
    <citation type="submission" date="2023-09" db="EMBL/GenBank/DDBJ databases">
        <title>Nesidiocoris tenuis whole genome shotgun sequence.</title>
        <authorList>
            <person name="Shibata T."/>
            <person name="Shimoda M."/>
            <person name="Kobayashi T."/>
            <person name="Uehara T."/>
        </authorList>
    </citation>
    <scope>NUCLEOTIDE SEQUENCE [LARGE SCALE GENOMIC DNA]</scope>
    <source>
        <strain evidence="6 7">Japan</strain>
    </source>
</reference>
<keyword evidence="7" id="KW-1185">Reference proteome</keyword>
<evidence type="ECO:0000256" key="2">
    <source>
        <dbReference type="ARBA" id="ARBA00022694"/>
    </source>
</evidence>
<evidence type="ECO:0000259" key="4">
    <source>
        <dbReference type="Pfam" id="PF25150"/>
    </source>
</evidence>
<evidence type="ECO:0000313" key="7">
    <source>
        <dbReference type="Proteomes" id="UP001307889"/>
    </source>
</evidence>
<dbReference type="InterPro" id="IPR016024">
    <property type="entry name" value="ARM-type_fold"/>
</dbReference>
<organism evidence="6 7">
    <name type="scientific">Nesidiocoris tenuis</name>
    <dbReference type="NCBI Taxonomy" id="355587"/>
    <lineage>
        <taxon>Eukaryota</taxon>
        <taxon>Metazoa</taxon>
        <taxon>Ecdysozoa</taxon>
        <taxon>Arthropoda</taxon>
        <taxon>Hexapoda</taxon>
        <taxon>Insecta</taxon>
        <taxon>Pterygota</taxon>
        <taxon>Neoptera</taxon>
        <taxon>Paraneoptera</taxon>
        <taxon>Hemiptera</taxon>
        <taxon>Heteroptera</taxon>
        <taxon>Panheteroptera</taxon>
        <taxon>Cimicomorpha</taxon>
        <taxon>Miridae</taxon>
        <taxon>Dicyphina</taxon>
        <taxon>Nesidiocoris</taxon>
    </lineage>
</organism>
<comment type="similarity">
    <text evidence="1">Belongs to the THADA family.</text>
</comment>
<evidence type="ECO:0000259" key="3">
    <source>
        <dbReference type="Pfam" id="PF10350"/>
    </source>
</evidence>
<sequence length="1616" mass="179526">MVHSGHMGLERTLSMFSDKLSMANLRADLGTTLSLTLSRLKHPSQPNESRYFIQEFRTIITSCQKLTSTPNSLLPPCLGLLADALLTTLGSSAHLSLEARSLCGVALALVLCTIAEPSSVALMYSKSFLSPLSANCETLCVRLYKGGPELAIEIPAEDVSAFRLCLAHGLLQIQPQSFWLASQVPQGTWQSLLVGRMFLLLKTEAFIYSHRTLLAFKSLVVWAKRYRASSLCGRLSSSLAISLLDIVASNWENPVNGVREQNSLLLEQLMIMTSLDDNPDVPSLLRPSNLVELIMTEMSWKVKSKFFFLSVIIPIATPRTIILDFYEDLIEGLVCSLHYTHLVSAGTELFRVILEHLPQDNWSDLFLPRILALLSERENMLSKLNLFNYWMGPMIKRYRCCLDLIYDGLRGEASSKPSADLIFSLVLTMKLGRKEGYEEMSWPKINNNHLDIALTHQDNDIRSHAFTVVCVSSKTSSMISSEEFALVRNFLEENINTDATPLRRSLLNSFTTLLLRLRDSCLQALKNQDGLSTCDGVCQSMCFLEWLFKFLSSCLEIGSNYQRKITALELYKIVLAYLTDENGGERKSNAKTEGPRVMKHCIAVGKWGFTSENGRECLLFCISDSADDVRESASLLLSTYFKITEQETTRFNLLLNQGVALCCNPMFYNADAGALLVYTVTCLGYKGSLSPDKFTDLKCKRVSSGLLPVAEDQFAALRSDILVAATSGSPLYGVLKVLGRLSFDPLSPEYNQMTEQEYERLISLIESVVNLLLTVLASKSTSISDYAPSFLEMGEAIKSVVDGSALSIEDTDKFHLSPAYQLVLNTIWLNLKVCCWIASKMSAVSVATDRCLNIILSILKQTKHKGALEAAGNSLSTLVKSMAQSPDASLLDKTLDQSLERLAGGTTESTRGAGSVILLHRLVANDARPGKPMVEKCLERLVSLVERRTGHTSQALHLLAVLLKDRSLSQETARVIHRLAAASFACLSHSSWAVRNTGLQLFGAIVPRLVGQRKPSENDSSCSCYHLPYEELYYHGQALVDNMLHQLSTVSGNSPAEHAALVPLLSLLSSLCIGLLTIIDRNLSSIVFEKFFAAFRTLMSSPVSKVRQLAAEASAWFCSPSQIASVIRMHVWKITTFIDDRNVQNEIKTENELHGFLLNTKFLVDRYQAEKNGVGALRKAELEVETSLAELRRVAQSINISFICKAVLAEIVGPENDFLFRPQFEKLAKPLEKTHKALGLAVWKDIVTEQIVLNCSLDDLLFCIRSAYDSNVPEMITSTLCSLRQRIANKDFEAVSNPIISYFLRLVVDGDNSEELRRVVFEILCHHKPHNLNGNIEAIIQLLLREGTVISIAVCCGLLALDQETEKQAVEEVVVRLHTFIGPCEYEETRLIAAQALSLMYILISRPISNIDASGPMRNSVRSQLWEIGMALLGDENPIVRLEAGKFAGLIIESSHQLNPVICMRKLMDPSVLLKHFHVRDVVNCLLSLLKCSSDELIAFEGVTDRQTGQSVDEDGYPSNPFVSLAVNEFAEPIKNVMPAVDALLSLMQSDPIVSSYIEEVIAPDMKALEKQGHKLIDFSATSFQRLLVNSRWYLAARRLSSRFLIANRISSLKKS</sequence>
<dbReference type="InterPro" id="IPR056843">
    <property type="entry name" value="THADA-like_TPR"/>
</dbReference>
<dbReference type="Pfam" id="PF10350">
    <property type="entry name" value="DUF2428"/>
    <property type="match status" value="1"/>
</dbReference>